<organism evidence="1 2">
    <name type="scientific">Lactococcus lactis</name>
    <dbReference type="NCBI Taxonomy" id="1358"/>
    <lineage>
        <taxon>Bacteria</taxon>
        <taxon>Bacillati</taxon>
        <taxon>Bacillota</taxon>
        <taxon>Bacilli</taxon>
        <taxon>Lactobacillales</taxon>
        <taxon>Streptococcaceae</taxon>
        <taxon>Lactococcus</taxon>
    </lineage>
</organism>
<dbReference type="RefSeq" id="WP_311843436.1">
    <property type="nucleotide sequence ID" value="NZ_JARQCM010000023.1"/>
</dbReference>
<reference evidence="1" key="1">
    <citation type="submission" date="2023-03" db="EMBL/GenBank/DDBJ databases">
        <authorList>
            <person name="Shen W."/>
            <person name="Cai J."/>
        </authorList>
    </citation>
    <scope>NUCLEOTIDE SEQUENCE</scope>
    <source>
        <strain evidence="1">Y37</strain>
    </source>
</reference>
<dbReference type="Proteomes" id="UP001250218">
    <property type="component" value="Unassembled WGS sequence"/>
</dbReference>
<gene>
    <name evidence="1" type="ORF">P7I04_08235</name>
</gene>
<comment type="caution">
    <text evidence="1">The sequence shown here is derived from an EMBL/GenBank/DDBJ whole genome shotgun (WGS) entry which is preliminary data.</text>
</comment>
<dbReference type="Pfam" id="PF12691">
    <property type="entry name" value="Phage_tail_terminator_6"/>
    <property type="match status" value="1"/>
</dbReference>
<evidence type="ECO:0000313" key="2">
    <source>
        <dbReference type="Proteomes" id="UP001250218"/>
    </source>
</evidence>
<name>A0AAW8UDM7_9LACT</name>
<dbReference type="InterPro" id="IPR024411">
    <property type="entry name" value="Tail_terminator_phage"/>
</dbReference>
<evidence type="ECO:0000313" key="1">
    <source>
        <dbReference type="EMBL" id="MDT2946030.1"/>
    </source>
</evidence>
<proteinExistence type="predicted"/>
<protein>
    <submittedName>
        <fullName evidence="1">Capsid protein</fullName>
    </submittedName>
</protein>
<dbReference type="AlphaFoldDB" id="A0AAW8UDM7"/>
<sequence length="133" mass="15351">MDFIDRLCDSVNSIQNLPINCSLGYLLPKECLVLYPLPGGQVEREFYDGIKDQVLNYEFSMKSQDQLAIQRTLWLIQSHLEELSSLNSDDGSFDFGEIKISNKPYINNEDEQGYYIFILDIQAAITTFPRKDK</sequence>
<accession>A0AAW8UDM7</accession>
<dbReference type="EMBL" id="JARQDL010000007">
    <property type="protein sequence ID" value="MDT2946030.1"/>
    <property type="molecule type" value="Genomic_DNA"/>
</dbReference>